<dbReference type="SUPFAM" id="SSF54909">
    <property type="entry name" value="Dimeric alpha+beta barrel"/>
    <property type="match status" value="1"/>
</dbReference>
<accession>A0ABU5YE28</accession>
<proteinExistence type="predicted"/>
<evidence type="ECO:0000313" key="1">
    <source>
        <dbReference type="EMBL" id="MEB3048303.1"/>
    </source>
</evidence>
<name>A0ABU5YE28_9MYCO</name>
<keyword evidence="2" id="KW-1185">Reference proteome</keyword>
<sequence length="252" mass="27526">MEKVMIVAQKANFSEQWCQKLRGPIAAQLLDLGLPGVVVNVRDEPVRDSMLALTTLDPPAAAVISLWTQQYYSEATRAAIAVIQAESDSAAAYLVTESMPMPPPDPGEGGRTPGMANVALLRRPADLDEATWLHRWHIDHTQVAIDTQATFGYTQNAVVRPLTPDAPRIDAIVEENFPDEAVSDPYAFYGASDQADLTDRVGRMVASVSRFGANQNIDTVPTSRYVFRTPFVRCTAETALISACRTCGCRSR</sequence>
<gene>
    <name evidence="1" type="ORF">KV112_00915</name>
</gene>
<organism evidence="1 2">
    <name type="scientific">[Mycobacterium] zoologicum</name>
    <dbReference type="NCBI Taxonomy" id="2872311"/>
    <lineage>
        <taxon>Bacteria</taxon>
        <taxon>Bacillati</taxon>
        <taxon>Actinomycetota</taxon>
        <taxon>Actinomycetes</taxon>
        <taxon>Mycobacteriales</taxon>
        <taxon>Mycobacteriaceae</taxon>
        <taxon>Mycolicibacter</taxon>
    </lineage>
</organism>
<protein>
    <submittedName>
        <fullName evidence="1">EthD domain-containing protein</fullName>
    </submittedName>
</protein>
<dbReference type="InterPro" id="IPR011008">
    <property type="entry name" value="Dimeric_a/b-barrel"/>
</dbReference>
<dbReference type="RefSeq" id="WP_224862996.1">
    <property type="nucleotide sequence ID" value="NZ_JAYJJT010000001.1"/>
</dbReference>
<dbReference type="Proteomes" id="UP001299046">
    <property type="component" value="Unassembled WGS sequence"/>
</dbReference>
<evidence type="ECO:0000313" key="2">
    <source>
        <dbReference type="Proteomes" id="UP001299046"/>
    </source>
</evidence>
<comment type="caution">
    <text evidence="1">The sequence shown here is derived from an EMBL/GenBank/DDBJ whole genome shotgun (WGS) entry which is preliminary data.</text>
</comment>
<reference evidence="1 2" key="1">
    <citation type="submission" date="2023-12" db="EMBL/GenBank/DDBJ databases">
        <title>Description of new species of Mycobacterium terrae complex isolated from sewage at the Sao Paulo Zoological Park Foundation in Brazil.</title>
        <authorList>
            <person name="Romagnoli C.L."/>
            <person name="Conceicao E.C."/>
            <person name="Machado E."/>
            <person name="Barreto L.B.P.F."/>
            <person name="Sharma A."/>
            <person name="Silva N.M."/>
            <person name="Marques L.E."/>
            <person name="Juliana M.A."/>
            <person name="Lourenco M.C.S."/>
            <person name="Digiampietri L.A."/>
            <person name="Suffys P.N."/>
            <person name="Viana-Niero C."/>
        </authorList>
    </citation>
    <scope>NUCLEOTIDE SEQUENCE [LARGE SCALE GENOMIC DNA]</scope>
    <source>
        <strain evidence="1 2">MYC123</strain>
    </source>
</reference>
<dbReference type="EMBL" id="JAYJJT010000001">
    <property type="protein sequence ID" value="MEB3048303.1"/>
    <property type="molecule type" value="Genomic_DNA"/>
</dbReference>